<dbReference type="PROSITE" id="PS51257">
    <property type="entry name" value="PROKAR_LIPOPROTEIN"/>
    <property type="match status" value="1"/>
</dbReference>
<gene>
    <name evidence="13" type="ORF">FA048_16580</name>
</gene>
<name>A0A4U1CJA8_9SPHI</name>
<dbReference type="InterPro" id="IPR044846">
    <property type="entry name" value="GH10"/>
</dbReference>
<accession>A0A4U1CJA8</accession>
<evidence type="ECO:0000256" key="6">
    <source>
        <dbReference type="ARBA" id="ARBA00023277"/>
    </source>
</evidence>
<dbReference type="EC" id="3.2.1.8" evidence="10"/>
<evidence type="ECO:0000256" key="2">
    <source>
        <dbReference type="ARBA" id="ARBA00007495"/>
    </source>
</evidence>
<dbReference type="SMART" id="SM00633">
    <property type="entry name" value="Glyco_10"/>
    <property type="match status" value="1"/>
</dbReference>
<evidence type="ECO:0000313" key="14">
    <source>
        <dbReference type="Proteomes" id="UP000309488"/>
    </source>
</evidence>
<comment type="catalytic activity">
    <reaction evidence="1 10">
        <text>Endohydrolysis of (1-&gt;4)-beta-D-xylosidic linkages in xylans.</text>
        <dbReference type="EC" id="3.2.1.8"/>
    </reaction>
</comment>
<dbReference type="OrthoDB" id="1032269at2"/>
<dbReference type="InterPro" id="IPR001000">
    <property type="entry name" value="GH10_dom"/>
</dbReference>
<evidence type="ECO:0000313" key="13">
    <source>
        <dbReference type="EMBL" id="TKC06810.1"/>
    </source>
</evidence>
<dbReference type="Gene3D" id="3.20.20.80">
    <property type="entry name" value="Glycosidases"/>
    <property type="match status" value="1"/>
</dbReference>
<dbReference type="GO" id="GO:0045493">
    <property type="term" value="P:xylan catabolic process"/>
    <property type="evidence" value="ECO:0007669"/>
    <property type="project" value="UniProtKB-KW"/>
</dbReference>
<dbReference type="PROSITE" id="PS51760">
    <property type="entry name" value="GH10_2"/>
    <property type="match status" value="1"/>
</dbReference>
<dbReference type="InterPro" id="IPR017853">
    <property type="entry name" value="GH"/>
</dbReference>
<dbReference type="RefSeq" id="WP_136843174.1">
    <property type="nucleotide sequence ID" value="NZ_SWBR01000004.1"/>
</dbReference>
<evidence type="ECO:0000256" key="3">
    <source>
        <dbReference type="ARBA" id="ARBA00022651"/>
    </source>
</evidence>
<evidence type="ECO:0000256" key="4">
    <source>
        <dbReference type="ARBA" id="ARBA00022729"/>
    </source>
</evidence>
<proteinExistence type="inferred from homology"/>
<dbReference type="PANTHER" id="PTHR31490:SF88">
    <property type="entry name" value="BETA-XYLANASE"/>
    <property type="match status" value="1"/>
</dbReference>
<dbReference type="Proteomes" id="UP000309488">
    <property type="component" value="Unassembled WGS sequence"/>
</dbReference>
<organism evidence="13 14">
    <name type="scientific">Pedobacter polaris</name>
    <dbReference type="NCBI Taxonomy" id="2571273"/>
    <lineage>
        <taxon>Bacteria</taxon>
        <taxon>Pseudomonadati</taxon>
        <taxon>Bacteroidota</taxon>
        <taxon>Sphingobacteriia</taxon>
        <taxon>Sphingobacteriales</taxon>
        <taxon>Sphingobacteriaceae</taxon>
        <taxon>Pedobacter</taxon>
    </lineage>
</organism>
<comment type="similarity">
    <text evidence="2 10">Belongs to the glycosyl hydrolase 10 (cellulase F) family.</text>
</comment>
<evidence type="ECO:0000256" key="9">
    <source>
        <dbReference type="PROSITE-ProRule" id="PRU10061"/>
    </source>
</evidence>
<sequence>MKKYLSLILTLFISFVACSKKSQTTIAPEISPEIVVIGTGSLKEKLPFPVGAALNVGSLKNNTNYRNLVIKEFNSVTAENAMKMNALHPSIDTYNWTDADYLVDFAKTNGKRVHGHTLNWYKSLPTWVNNFNGTTAQWEDLLKTHIETVVGHFKGKVASWDVVNEALEDDGTYRNSIWVQKLGVGYIARAFQYARNADPDALLFYNDYGHEYSATKRAAIIKLVTDLKASGVPIDGIGLQMHTRYNQTDANLTAAITTAAATGLKVHISELDIALNPDNSPTLTYTTELADLQAAKYKFIVKTYNSIPKSQQYGLTTWNVTDADSWIPPTYNRPDWPLPFDHLYQRKAAYQGILDGVK</sequence>
<feature type="active site" description="Nucleophile" evidence="9">
    <location>
        <position position="270"/>
    </location>
</feature>
<evidence type="ECO:0000256" key="8">
    <source>
        <dbReference type="ARBA" id="ARBA00023326"/>
    </source>
</evidence>
<dbReference type="InterPro" id="IPR031158">
    <property type="entry name" value="GH10_AS"/>
</dbReference>
<evidence type="ECO:0000256" key="11">
    <source>
        <dbReference type="SAM" id="SignalP"/>
    </source>
</evidence>
<evidence type="ECO:0000256" key="1">
    <source>
        <dbReference type="ARBA" id="ARBA00000681"/>
    </source>
</evidence>
<keyword evidence="7 10" id="KW-0326">Glycosidase</keyword>
<keyword evidence="5 10" id="KW-0378">Hydrolase</keyword>
<dbReference type="EMBL" id="SWBR01000004">
    <property type="protein sequence ID" value="TKC06810.1"/>
    <property type="molecule type" value="Genomic_DNA"/>
</dbReference>
<protein>
    <recommendedName>
        <fullName evidence="10">Beta-xylanase</fullName>
        <ecNumber evidence="10">3.2.1.8</ecNumber>
    </recommendedName>
</protein>
<keyword evidence="8 10" id="KW-0624">Polysaccharide degradation</keyword>
<dbReference type="AlphaFoldDB" id="A0A4U1CJA8"/>
<keyword evidence="6 10" id="KW-0119">Carbohydrate metabolism</keyword>
<keyword evidence="4 11" id="KW-0732">Signal</keyword>
<dbReference type="SUPFAM" id="SSF51445">
    <property type="entry name" value="(Trans)glycosidases"/>
    <property type="match status" value="1"/>
</dbReference>
<evidence type="ECO:0000256" key="5">
    <source>
        <dbReference type="ARBA" id="ARBA00022801"/>
    </source>
</evidence>
<dbReference type="GO" id="GO:0031176">
    <property type="term" value="F:endo-1,4-beta-xylanase activity"/>
    <property type="evidence" value="ECO:0007669"/>
    <property type="project" value="UniProtKB-EC"/>
</dbReference>
<dbReference type="PRINTS" id="PR00134">
    <property type="entry name" value="GLHYDRLASE10"/>
</dbReference>
<dbReference type="PANTHER" id="PTHR31490">
    <property type="entry name" value="GLYCOSYL HYDROLASE"/>
    <property type="match status" value="1"/>
</dbReference>
<evidence type="ECO:0000256" key="10">
    <source>
        <dbReference type="RuleBase" id="RU361174"/>
    </source>
</evidence>
<dbReference type="PROSITE" id="PS00591">
    <property type="entry name" value="GH10_1"/>
    <property type="match status" value="1"/>
</dbReference>
<feature type="chain" id="PRO_5020869350" description="Beta-xylanase" evidence="11">
    <location>
        <begin position="20"/>
        <end position="358"/>
    </location>
</feature>
<feature type="domain" description="GH10" evidence="12">
    <location>
        <begin position="43"/>
        <end position="356"/>
    </location>
</feature>
<reference evidence="13 14" key="1">
    <citation type="submission" date="2019-04" db="EMBL/GenBank/DDBJ databases">
        <title>Pedobacter sp. RP-3-22 sp. nov., isolated from Arctic soil.</title>
        <authorList>
            <person name="Dahal R.H."/>
            <person name="Kim D.-U."/>
        </authorList>
    </citation>
    <scope>NUCLEOTIDE SEQUENCE [LARGE SCALE GENOMIC DNA]</scope>
    <source>
        <strain evidence="13 14">RP-3-22</strain>
    </source>
</reference>
<keyword evidence="14" id="KW-1185">Reference proteome</keyword>
<evidence type="ECO:0000259" key="12">
    <source>
        <dbReference type="PROSITE" id="PS51760"/>
    </source>
</evidence>
<evidence type="ECO:0000256" key="7">
    <source>
        <dbReference type="ARBA" id="ARBA00023295"/>
    </source>
</evidence>
<dbReference type="Pfam" id="PF00331">
    <property type="entry name" value="Glyco_hydro_10"/>
    <property type="match status" value="1"/>
</dbReference>
<comment type="caution">
    <text evidence="13">The sequence shown here is derived from an EMBL/GenBank/DDBJ whole genome shotgun (WGS) entry which is preliminary data.</text>
</comment>
<feature type="signal peptide" evidence="11">
    <location>
        <begin position="1"/>
        <end position="19"/>
    </location>
</feature>
<keyword evidence="3 13" id="KW-0858">Xylan degradation</keyword>